<gene>
    <name evidence="1" type="ORF">AgrTiEU6_60</name>
</gene>
<geneLocation type="plasmid" evidence="1">
    <name>pTiEU6</name>
</geneLocation>
<accession>A0A3Q8BJ79</accession>
<evidence type="ECO:0000313" key="1">
    <source>
        <dbReference type="EMBL" id="ARU12291.1"/>
    </source>
</evidence>
<protein>
    <submittedName>
        <fullName evidence="1">Uncharacterized protein</fullName>
    </submittedName>
</protein>
<dbReference type="AlphaFoldDB" id="A0A3Q8BJ79"/>
<sequence length="76" mass="8308">MTVCRLVANFRAIAETLMPFARSSRTSFFCSSLSVAGRPRVLPSDLARLRPDCVRSTSRSFELGDGVKHLHGHCAG</sequence>
<name>A0A3Q8BJ79_AGRTU</name>
<proteinExistence type="predicted"/>
<reference evidence="1" key="1">
    <citation type="submission" date="2016-06" db="EMBL/GenBank/DDBJ databases">
        <title>Complete sequence of Ti-plasmid pTiEU6.</title>
        <authorList>
            <person name="Shao S."/>
            <person name="Henkel C."/>
            <person name="van Heusden G.H."/>
            <person name="Hooykaas P."/>
        </authorList>
    </citation>
    <scope>NUCLEOTIDE SEQUENCE</scope>
    <source>
        <strain evidence="1">EU6</strain>
        <plasmid evidence="1">pTiEU6</plasmid>
    </source>
</reference>
<organism evidence="1">
    <name type="scientific">Agrobacterium tumefaciens</name>
    <dbReference type="NCBI Taxonomy" id="358"/>
    <lineage>
        <taxon>Bacteria</taxon>
        <taxon>Pseudomonadati</taxon>
        <taxon>Pseudomonadota</taxon>
        <taxon>Alphaproteobacteria</taxon>
        <taxon>Hyphomicrobiales</taxon>
        <taxon>Rhizobiaceae</taxon>
        <taxon>Rhizobium/Agrobacterium group</taxon>
        <taxon>Agrobacterium</taxon>
        <taxon>Agrobacterium tumefaciens complex</taxon>
    </lineage>
</organism>
<dbReference type="EMBL" id="KX388535">
    <property type="protein sequence ID" value="ARU12291.1"/>
    <property type="molecule type" value="Genomic_DNA"/>
</dbReference>
<keyword evidence="1" id="KW-0614">Plasmid</keyword>